<feature type="chain" id="PRO_5022902279" evidence="1">
    <location>
        <begin position="27"/>
        <end position="741"/>
    </location>
</feature>
<dbReference type="Proteomes" id="UP000323567">
    <property type="component" value="Unassembled WGS sequence"/>
</dbReference>
<protein>
    <submittedName>
        <fullName evidence="4">BACON domain-containing protein</fullName>
    </submittedName>
</protein>
<dbReference type="Pfam" id="PF13004">
    <property type="entry name" value="BACON"/>
    <property type="match status" value="1"/>
</dbReference>
<gene>
    <name evidence="4" type="ORF">F2Y13_08240</name>
</gene>
<organism evidence="4 5">
    <name type="scientific">Alistipes shahii</name>
    <dbReference type="NCBI Taxonomy" id="328814"/>
    <lineage>
        <taxon>Bacteria</taxon>
        <taxon>Pseudomonadati</taxon>
        <taxon>Bacteroidota</taxon>
        <taxon>Bacteroidia</taxon>
        <taxon>Bacteroidales</taxon>
        <taxon>Rikenellaceae</taxon>
        <taxon>Alistipes</taxon>
    </lineage>
</organism>
<dbReference type="InterPro" id="IPR013783">
    <property type="entry name" value="Ig-like_fold"/>
</dbReference>
<name>A0A5B3G9B7_9BACT</name>
<proteinExistence type="predicted"/>
<feature type="domain" description="BACON" evidence="2">
    <location>
        <begin position="65"/>
        <end position="109"/>
    </location>
</feature>
<evidence type="ECO:0000313" key="4">
    <source>
        <dbReference type="EMBL" id="KAA2370050.1"/>
    </source>
</evidence>
<dbReference type="Pfam" id="PF18942">
    <property type="entry name" value="DUF5689"/>
    <property type="match status" value="1"/>
</dbReference>
<evidence type="ECO:0000259" key="3">
    <source>
        <dbReference type="Pfam" id="PF18942"/>
    </source>
</evidence>
<keyword evidence="1" id="KW-0732">Signal</keyword>
<feature type="signal peptide" evidence="1">
    <location>
        <begin position="1"/>
        <end position="26"/>
    </location>
</feature>
<accession>A0A5B3G9B7</accession>
<dbReference type="Gene3D" id="2.60.40.10">
    <property type="entry name" value="Immunoglobulins"/>
    <property type="match status" value="1"/>
</dbReference>
<evidence type="ECO:0000256" key="1">
    <source>
        <dbReference type="SAM" id="SignalP"/>
    </source>
</evidence>
<dbReference type="AlphaFoldDB" id="A0A5B3G9B7"/>
<dbReference type="RefSeq" id="WP_149887344.1">
    <property type="nucleotide sequence ID" value="NZ_VVXK01000010.1"/>
</dbReference>
<evidence type="ECO:0000313" key="5">
    <source>
        <dbReference type="Proteomes" id="UP000323567"/>
    </source>
</evidence>
<dbReference type="CDD" id="cd14948">
    <property type="entry name" value="BACON"/>
    <property type="match status" value="1"/>
</dbReference>
<reference evidence="4 5" key="1">
    <citation type="journal article" date="2019" name="Nat. Med.">
        <title>A library of human gut bacterial isolates paired with longitudinal multiomics data enables mechanistic microbiome research.</title>
        <authorList>
            <person name="Poyet M."/>
            <person name="Groussin M."/>
            <person name="Gibbons S.M."/>
            <person name="Avila-Pacheco J."/>
            <person name="Jiang X."/>
            <person name="Kearney S.M."/>
            <person name="Perrotta A.R."/>
            <person name="Berdy B."/>
            <person name="Zhao S."/>
            <person name="Lieberman T.D."/>
            <person name="Swanson P.K."/>
            <person name="Smith M."/>
            <person name="Roesemann S."/>
            <person name="Alexander J.E."/>
            <person name="Rich S.A."/>
            <person name="Livny J."/>
            <person name="Vlamakis H."/>
            <person name="Clish C."/>
            <person name="Bullock K."/>
            <person name="Deik A."/>
            <person name="Scott J."/>
            <person name="Pierce K.A."/>
            <person name="Xavier R.J."/>
            <person name="Alm E.J."/>
        </authorList>
    </citation>
    <scope>NUCLEOTIDE SEQUENCE [LARGE SCALE GENOMIC DNA]</scope>
    <source>
        <strain evidence="4 5">BIOML-A2</strain>
    </source>
</reference>
<sequence length="741" mass="78631">MKNRLLNSFFRAAAAFALLLAAGACKDDVALPMQRVALNTHAILAPSFATTLSFDVEANCDWTISVAGDDTSWAELSQTEATGMATVAVSIAENNTSGSRALTIRVAAKRNAAVVEELSFVQASATAEGYLSIPDLRKLAADGDYSVTQDVKMRGIVVSSVQDNNYYDNCIALQSALKANCGITLRTDEVLYRKPGEELEIDLKGAVVGVNPETGVMEVKPAADDKVSRTETTQVTPAAVPVSYAQLASGDYESMYVALDVQVVVSDLNKLLSDNVTVQTVDDERFVLCARQASTFGIDAVPVGSGRLCGIAGIYEGAYAVMPCTGSDITMSSPRFDGGITLPYVLSIMTKTATNGDGKYIFYSGTNGTGSIEGVAATAMDGTGANITARLSSSGGNLGFRYWNENSGHHNLPMKSWTGGKDKDYALFTFPLNETIDGAFRFSFGWSGSGSAPANWYLSYSNDNVTWHTPVPTDEPHFVIPQGKSVGSGKNFFYWTIDIVPQIPLERRGTLYIRVSPYDGTRVDRSGGAIGNGGEIRLHSCAVVEKVPAFNTQKPAGAIYFEPFDNLTTGLDYRHGDKLAGMLNFCGSDISVWDAAAKNGLSGVNVRQRPGYAQIGFVETQTVAQGSYTNSVGSLLTPAFGASGTLRVSFDAMAYKNTSVHANSGAKDMGGDLKSVIVEVIGGGTIDGATKKVVSGLATDAFNTYSLTIDGATASTALRFTSEPASGEFSRWFIDDICVTK</sequence>
<dbReference type="InterPro" id="IPR024361">
    <property type="entry name" value="BACON"/>
</dbReference>
<dbReference type="EMBL" id="VVXK01000010">
    <property type="protein sequence ID" value="KAA2370050.1"/>
    <property type="molecule type" value="Genomic_DNA"/>
</dbReference>
<evidence type="ECO:0000259" key="2">
    <source>
        <dbReference type="Pfam" id="PF13004"/>
    </source>
</evidence>
<dbReference type="PROSITE" id="PS51257">
    <property type="entry name" value="PROKAR_LIPOPROTEIN"/>
    <property type="match status" value="1"/>
</dbReference>
<feature type="domain" description="DUF5689" evidence="3">
    <location>
        <begin position="131"/>
        <end position="329"/>
    </location>
</feature>
<dbReference type="InterPro" id="IPR043744">
    <property type="entry name" value="DUF5689"/>
</dbReference>
<comment type="caution">
    <text evidence="4">The sequence shown here is derived from an EMBL/GenBank/DDBJ whole genome shotgun (WGS) entry which is preliminary data.</text>
</comment>